<evidence type="ECO:0000259" key="10">
    <source>
        <dbReference type="PROSITE" id="PS00125"/>
    </source>
</evidence>
<dbReference type="GO" id="GO:0046872">
    <property type="term" value="F:metal ion binding"/>
    <property type="evidence" value="ECO:0007669"/>
    <property type="project" value="UniProtKB-KW"/>
</dbReference>
<accession>A0A0K0EQ72</accession>
<dbReference type="WBParaSite" id="SSTP_0001160100.1">
    <property type="protein sequence ID" value="SSTP_0001160100.1"/>
    <property type="gene ID" value="SSTP_0001160100"/>
</dbReference>
<keyword evidence="2" id="KW-0479">Metal-binding</keyword>
<dbReference type="PANTHER" id="PTHR11668">
    <property type="entry name" value="SERINE/THREONINE PROTEIN PHOSPHATASE"/>
    <property type="match status" value="1"/>
</dbReference>
<evidence type="ECO:0000256" key="2">
    <source>
        <dbReference type="ARBA" id="ARBA00022723"/>
    </source>
</evidence>
<dbReference type="PROSITE" id="PS00125">
    <property type="entry name" value="SER_THR_PHOSPHATASE"/>
    <property type="match status" value="1"/>
</dbReference>
<organism evidence="12">
    <name type="scientific">Strongyloides stercoralis</name>
    <name type="common">Threadworm</name>
    <dbReference type="NCBI Taxonomy" id="6248"/>
    <lineage>
        <taxon>Eukaryota</taxon>
        <taxon>Metazoa</taxon>
        <taxon>Ecdysozoa</taxon>
        <taxon>Nematoda</taxon>
        <taxon>Chromadorea</taxon>
        <taxon>Rhabditida</taxon>
        <taxon>Tylenchina</taxon>
        <taxon>Panagrolaimomorpha</taxon>
        <taxon>Strongyloidoidea</taxon>
        <taxon>Strongyloididae</taxon>
        <taxon>Strongyloides</taxon>
    </lineage>
</organism>
<comment type="catalytic activity">
    <reaction evidence="7 8">
        <text>O-phospho-L-threonyl-[protein] + H2O = L-threonyl-[protein] + phosphate</text>
        <dbReference type="Rhea" id="RHEA:47004"/>
        <dbReference type="Rhea" id="RHEA-COMP:11060"/>
        <dbReference type="Rhea" id="RHEA-COMP:11605"/>
        <dbReference type="ChEBI" id="CHEBI:15377"/>
        <dbReference type="ChEBI" id="CHEBI:30013"/>
        <dbReference type="ChEBI" id="CHEBI:43474"/>
        <dbReference type="ChEBI" id="CHEBI:61977"/>
        <dbReference type="EC" id="3.1.3.16"/>
    </reaction>
</comment>
<dbReference type="SUPFAM" id="SSF56300">
    <property type="entry name" value="Metallo-dependent phosphatases"/>
    <property type="match status" value="1"/>
</dbReference>
<keyword evidence="5" id="KW-0464">Manganese</keyword>
<evidence type="ECO:0000256" key="4">
    <source>
        <dbReference type="ARBA" id="ARBA00022912"/>
    </source>
</evidence>
<dbReference type="SMART" id="SM00156">
    <property type="entry name" value="PP2Ac"/>
    <property type="match status" value="1"/>
</dbReference>
<dbReference type="EC" id="3.1.3.16" evidence="8"/>
<dbReference type="InterPro" id="IPR006186">
    <property type="entry name" value="Ser/Thr-sp_prot-phosphatase"/>
</dbReference>
<comment type="catalytic activity">
    <reaction evidence="6">
        <text>O-phospho-L-seryl-[protein] + H2O = L-seryl-[protein] + phosphate</text>
        <dbReference type="Rhea" id="RHEA:20629"/>
        <dbReference type="Rhea" id="RHEA-COMP:9863"/>
        <dbReference type="Rhea" id="RHEA-COMP:11604"/>
        <dbReference type="ChEBI" id="CHEBI:15377"/>
        <dbReference type="ChEBI" id="CHEBI:29999"/>
        <dbReference type="ChEBI" id="CHEBI:43474"/>
        <dbReference type="ChEBI" id="CHEBI:83421"/>
        <dbReference type="EC" id="3.1.3.16"/>
    </reaction>
</comment>
<dbReference type="PANTHER" id="PTHR11668:SF300">
    <property type="entry name" value="SERINE_THREONINE-PROTEIN PHOSPHATASE"/>
    <property type="match status" value="1"/>
</dbReference>
<dbReference type="PRINTS" id="PR00114">
    <property type="entry name" value="STPHPHTASE"/>
</dbReference>
<name>A0A0K0EQ72_STRER</name>
<evidence type="ECO:0000256" key="7">
    <source>
        <dbReference type="ARBA" id="ARBA00048336"/>
    </source>
</evidence>
<evidence type="ECO:0000256" key="5">
    <source>
        <dbReference type="ARBA" id="ARBA00023211"/>
    </source>
</evidence>
<evidence type="ECO:0000313" key="11">
    <source>
        <dbReference type="Proteomes" id="UP000035681"/>
    </source>
</evidence>
<dbReference type="Gene3D" id="3.60.21.10">
    <property type="match status" value="1"/>
</dbReference>
<dbReference type="AlphaFoldDB" id="A0A0K0EQ72"/>
<dbReference type="STRING" id="6248.A0A0K0EQ72"/>
<dbReference type="InterPro" id="IPR004843">
    <property type="entry name" value="Calcineurin-like_PHP"/>
</dbReference>
<dbReference type="InterPro" id="IPR029052">
    <property type="entry name" value="Metallo-depent_PP-like"/>
</dbReference>
<evidence type="ECO:0000313" key="12">
    <source>
        <dbReference type="WBParaSite" id="SSTP_0001160100.1"/>
    </source>
</evidence>
<evidence type="ECO:0000256" key="3">
    <source>
        <dbReference type="ARBA" id="ARBA00022801"/>
    </source>
</evidence>
<reference evidence="12" key="1">
    <citation type="submission" date="2015-08" db="UniProtKB">
        <authorList>
            <consortium name="WormBaseParasite"/>
        </authorList>
    </citation>
    <scope>IDENTIFICATION</scope>
</reference>
<feature type="compositionally biased region" description="Polar residues" evidence="9">
    <location>
        <begin position="125"/>
        <end position="135"/>
    </location>
</feature>
<sequence>MASNNTLEYLANKKNSENKKNIFSAFIKKATSKNTIEFDYLQPNKATRISTKNQSNNNQSVNRKKTIELTSIDGKKTVEIKLSKTQDVGEEKKVIATNMSEDSKNSQISIGNTKSTLGKKPLTSDPVSSNTSVNPTPILYRKQSQHILRSDISQTSISIDENDFILSDLEKIHKDTGKQLTSVDIDYPNEKWYKRQMIVFLKKLPRCGPKYPTREVSFTLLNAYLDFLSNKVANKNTSLAKNGGQTFHAFGENILISIIHQVAAICEKESMLLKIKIQNEKNDVIIMSDIHGSLFDLIRAFVIYGLPGDKTYLFLGDYVDRGEYEIEVTILLFLLKICFPYSIFFLRGNHEFPDQNRKADFPKSCKKHFNSFNYWRLINFAFNRFSLAAIIENQIYCAHGGVSQWMKGRETIEKLVKPMNQNKTLIERLIITDTVWSDTFRDERQKSTDLFLPSIRNIGYAYSKTALKKILSDLEVKKMIRGHHPHPDGFYEDYKKICYTVHTSQLEKGSKGSVCRVFKKAKSSEVGMEALNYYIEGFFASVATIANAINDIRKEYLFRQKEFLLQDDTRHINKQKLSTSVYKYSGNNKGQKTTEVKECFYCTNYKFLMKECCSRRRIFVTHLQIYTFMMKYNFIKRIEQILPFKVTVFDKKFELCIRGFPSFLDFLHSKVKRHHELTSDTENKIITYLNKGINRFSPKITKFTEIGYNILPNQMFYDNVEDEDKEFNYDPYFCFEVTKQFEDDEENEIKDII</sequence>
<keyword evidence="3 8" id="KW-0378">Hydrolase</keyword>
<feature type="compositionally biased region" description="Polar residues" evidence="9">
    <location>
        <begin position="99"/>
        <end position="116"/>
    </location>
</feature>
<dbReference type="GO" id="GO:0005634">
    <property type="term" value="C:nucleus"/>
    <property type="evidence" value="ECO:0007669"/>
    <property type="project" value="TreeGrafter"/>
</dbReference>
<keyword evidence="11" id="KW-1185">Reference proteome</keyword>
<dbReference type="Pfam" id="PF00149">
    <property type="entry name" value="Metallophos"/>
    <property type="match status" value="1"/>
</dbReference>
<comment type="similarity">
    <text evidence="8">Belongs to the PPP phosphatase family.</text>
</comment>
<dbReference type="CDD" id="cd00144">
    <property type="entry name" value="MPP_PPP_family"/>
    <property type="match status" value="1"/>
</dbReference>
<dbReference type="WBParaSite" id="TCONS_00000521.p1">
    <property type="protein sequence ID" value="TCONS_00000521.p1"/>
    <property type="gene ID" value="XLOC_000526"/>
</dbReference>
<keyword evidence="4" id="KW-0904">Protein phosphatase</keyword>
<feature type="domain" description="Serine/threonine specific protein phosphatases" evidence="10">
    <location>
        <begin position="346"/>
        <end position="351"/>
    </location>
</feature>
<proteinExistence type="inferred from homology"/>
<evidence type="ECO:0000256" key="1">
    <source>
        <dbReference type="ARBA" id="ARBA00001936"/>
    </source>
</evidence>
<evidence type="ECO:0000256" key="8">
    <source>
        <dbReference type="RuleBase" id="RU004273"/>
    </source>
</evidence>
<evidence type="ECO:0000256" key="6">
    <source>
        <dbReference type="ARBA" id="ARBA00047761"/>
    </source>
</evidence>
<dbReference type="GO" id="GO:0004722">
    <property type="term" value="F:protein serine/threonine phosphatase activity"/>
    <property type="evidence" value="ECO:0007669"/>
    <property type="project" value="UniProtKB-EC"/>
</dbReference>
<dbReference type="InterPro" id="IPR050341">
    <property type="entry name" value="PP1_catalytic_subunit"/>
</dbReference>
<evidence type="ECO:0000256" key="9">
    <source>
        <dbReference type="SAM" id="MobiDB-lite"/>
    </source>
</evidence>
<dbReference type="Proteomes" id="UP000035681">
    <property type="component" value="Unplaced"/>
</dbReference>
<feature type="region of interest" description="Disordered" evidence="9">
    <location>
        <begin position="99"/>
        <end position="136"/>
    </location>
</feature>
<comment type="cofactor">
    <cofactor evidence="1">
        <name>Mn(2+)</name>
        <dbReference type="ChEBI" id="CHEBI:29035"/>
    </cofactor>
</comment>
<protein>
    <recommendedName>
        <fullName evidence="8">Serine/threonine-protein phosphatase</fullName>
        <ecNumber evidence="8">3.1.3.16</ecNumber>
    </recommendedName>
</protein>
<dbReference type="GO" id="GO:0005737">
    <property type="term" value="C:cytoplasm"/>
    <property type="evidence" value="ECO:0007669"/>
    <property type="project" value="TreeGrafter"/>
</dbReference>